<feature type="non-terminal residue" evidence="2">
    <location>
        <position position="76"/>
    </location>
</feature>
<protein>
    <submittedName>
        <fullName evidence="2">Uncharacterized protein</fullName>
    </submittedName>
</protein>
<dbReference type="EMBL" id="JACEIK010001578">
    <property type="protein sequence ID" value="MCD7470520.1"/>
    <property type="molecule type" value="Genomic_DNA"/>
</dbReference>
<comment type="caution">
    <text evidence="2">The sequence shown here is derived from an EMBL/GenBank/DDBJ whole genome shotgun (WGS) entry which is preliminary data.</text>
</comment>
<organism evidence="2 3">
    <name type="scientific">Datura stramonium</name>
    <name type="common">Jimsonweed</name>
    <name type="synonym">Common thornapple</name>
    <dbReference type="NCBI Taxonomy" id="4076"/>
    <lineage>
        <taxon>Eukaryota</taxon>
        <taxon>Viridiplantae</taxon>
        <taxon>Streptophyta</taxon>
        <taxon>Embryophyta</taxon>
        <taxon>Tracheophyta</taxon>
        <taxon>Spermatophyta</taxon>
        <taxon>Magnoliopsida</taxon>
        <taxon>eudicotyledons</taxon>
        <taxon>Gunneridae</taxon>
        <taxon>Pentapetalae</taxon>
        <taxon>asterids</taxon>
        <taxon>lamiids</taxon>
        <taxon>Solanales</taxon>
        <taxon>Solanaceae</taxon>
        <taxon>Solanoideae</taxon>
        <taxon>Datureae</taxon>
        <taxon>Datura</taxon>
    </lineage>
</organism>
<evidence type="ECO:0000256" key="1">
    <source>
        <dbReference type="SAM" id="MobiDB-lite"/>
    </source>
</evidence>
<reference evidence="2 3" key="1">
    <citation type="journal article" date="2021" name="BMC Genomics">
        <title>Datura genome reveals duplications of psychoactive alkaloid biosynthetic genes and high mutation rate following tissue culture.</title>
        <authorList>
            <person name="Rajewski A."/>
            <person name="Carter-House D."/>
            <person name="Stajich J."/>
            <person name="Litt A."/>
        </authorList>
    </citation>
    <scope>NUCLEOTIDE SEQUENCE [LARGE SCALE GENOMIC DNA]</scope>
    <source>
        <strain evidence="2">AR-01</strain>
    </source>
</reference>
<accession>A0ABS8THU4</accession>
<sequence>MATLTGHQPCDKSSSLVSSLGSESARSRRTNAKVMDYQLIDGPSTVVPLLPHRAKGQRRQAIPFDFEKEDDVDLDG</sequence>
<keyword evidence="3" id="KW-1185">Reference proteome</keyword>
<gene>
    <name evidence="2" type="ORF">HAX54_010448</name>
</gene>
<feature type="compositionally biased region" description="Low complexity" evidence="1">
    <location>
        <begin position="13"/>
        <end position="24"/>
    </location>
</feature>
<proteinExistence type="predicted"/>
<evidence type="ECO:0000313" key="3">
    <source>
        <dbReference type="Proteomes" id="UP000823775"/>
    </source>
</evidence>
<dbReference type="Proteomes" id="UP000823775">
    <property type="component" value="Unassembled WGS sequence"/>
</dbReference>
<feature type="region of interest" description="Disordered" evidence="1">
    <location>
        <begin position="1"/>
        <end position="31"/>
    </location>
</feature>
<evidence type="ECO:0000313" key="2">
    <source>
        <dbReference type="EMBL" id="MCD7470520.1"/>
    </source>
</evidence>
<name>A0ABS8THU4_DATST</name>